<keyword evidence="2" id="KW-1185">Reference proteome</keyword>
<proteinExistence type="predicted"/>
<sequence>MELAGGLVMADRGDDRDGLRLDRLHIAIGPAQADWPAGLVLKLTVQGEAVQQAEVAVQMPPAEDVSAYWDYVAQEAHDPAALRFRAAASADSLQRFLAVAGWLAAAAT</sequence>
<gene>
    <name evidence="1" type="ORF">ACFQZU_23005</name>
</gene>
<organism evidence="1 2">
    <name type="scientific">Streptomonospora algeriensis</name>
    <dbReference type="NCBI Taxonomy" id="995084"/>
    <lineage>
        <taxon>Bacteria</taxon>
        <taxon>Bacillati</taxon>
        <taxon>Actinomycetota</taxon>
        <taxon>Actinomycetes</taxon>
        <taxon>Streptosporangiales</taxon>
        <taxon>Nocardiopsidaceae</taxon>
        <taxon>Streptomonospora</taxon>
    </lineage>
</organism>
<comment type="caution">
    <text evidence="1">The sequence shown here is derived from an EMBL/GenBank/DDBJ whole genome shotgun (WGS) entry which is preliminary data.</text>
</comment>
<evidence type="ECO:0000313" key="1">
    <source>
        <dbReference type="EMBL" id="MFD0804164.1"/>
    </source>
</evidence>
<protein>
    <submittedName>
        <fullName evidence="1">Uncharacterized protein</fullName>
    </submittedName>
</protein>
<name>A0ABW3BP83_9ACTN</name>
<dbReference type="Proteomes" id="UP001596956">
    <property type="component" value="Unassembled WGS sequence"/>
</dbReference>
<feature type="non-terminal residue" evidence="1">
    <location>
        <position position="108"/>
    </location>
</feature>
<dbReference type="EMBL" id="JBHTHR010001414">
    <property type="protein sequence ID" value="MFD0804164.1"/>
    <property type="molecule type" value="Genomic_DNA"/>
</dbReference>
<evidence type="ECO:0000313" key="2">
    <source>
        <dbReference type="Proteomes" id="UP001596956"/>
    </source>
</evidence>
<accession>A0ABW3BP83</accession>
<reference evidence="2" key="1">
    <citation type="journal article" date="2019" name="Int. J. Syst. Evol. Microbiol.">
        <title>The Global Catalogue of Microorganisms (GCM) 10K type strain sequencing project: providing services to taxonomists for standard genome sequencing and annotation.</title>
        <authorList>
            <consortium name="The Broad Institute Genomics Platform"/>
            <consortium name="The Broad Institute Genome Sequencing Center for Infectious Disease"/>
            <person name="Wu L."/>
            <person name="Ma J."/>
        </authorList>
    </citation>
    <scope>NUCLEOTIDE SEQUENCE [LARGE SCALE GENOMIC DNA]</scope>
    <source>
        <strain evidence="2">CCUG 63369</strain>
    </source>
</reference>